<dbReference type="AlphaFoldDB" id="A0A8T0FK70"/>
<name>A0A8T0FK70_ARGBR</name>
<dbReference type="EMBL" id="JABXBU010000012">
    <property type="protein sequence ID" value="KAF8789770.1"/>
    <property type="molecule type" value="Genomic_DNA"/>
</dbReference>
<evidence type="ECO:0000313" key="2">
    <source>
        <dbReference type="Proteomes" id="UP000807504"/>
    </source>
</evidence>
<dbReference type="Proteomes" id="UP000807504">
    <property type="component" value="Unassembled WGS sequence"/>
</dbReference>
<reference evidence="1" key="2">
    <citation type="submission" date="2020-06" db="EMBL/GenBank/DDBJ databases">
        <authorList>
            <person name="Sheffer M."/>
        </authorList>
    </citation>
    <scope>NUCLEOTIDE SEQUENCE</scope>
</reference>
<keyword evidence="2" id="KW-1185">Reference proteome</keyword>
<evidence type="ECO:0000313" key="1">
    <source>
        <dbReference type="EMBL" id="KAF8789770.1"/>
    </source>
</evidence>
<proteinExistence type="predicted"/>
<gene>
    <name evidence="1" type="ORF">HNY73_007683</name>
</gene>
<reference evidence="1" key="1">
    <citation type="journal article" date="2020" name="bioRxiv">
        <title>Chromosome-level reference genome of the European wasp spider Argiope bruennichi: a resource for studies on range expansion and evolutionary adaptation.</title>
        <authorList>
            <person name="Sheffer M.M."/>
            <person name="Hoppe A."/>
            <person name="Krehenwinkel H."/>
            <person name="Uhl G."/>
            <person name="Kuss A.W."/>
            <person name="Jensen L."/>
            <person name="Jensen C."/>
            <person name="Gillespie R.G."/>
            <person name="Hoff K.J."/>
            <person name="Prost S."/>
        </authorList>
    </citation>
    <scope>NUCLEOTIDE SEQUENCE</scope>
</reference>
<accession>A0A8T0FK70</accession>
<comment type="caution">
    <text evidence="1">The sequence shown here is derived from an EMBL/GenBank/DDBJ whole genome shotgun (WGS) entry which is preliminary data.</text>
</comment>
<protein>
    <submittedName>
        <fullName evidence="1">Uncharacterized protein</fullName>
    </submittedName>
</protein>
<organism evidence="1 2">
    <name type="scientific">Argiope bruennichi</name>
    <name type="common">Wasp spider</name>
    <name type="synonym">Aranea bruennichi</name>
    <dbReference type="NCBI Taxonomy" id="94029"/>
    <lineage>
        <taxon>Eukaryota</taxon>
        <taxon>Metazoa</taxon>
        <taxon>Ecdysozoa</taxon>
        <taxon>Arthropoda</taxon>
        <taxon>Chelicerata</taxon>
        <taxon>Arachnida</taxon>
        <taxon>Araneae</taxon>
        <taxon>Araneomorphae</taxon>
        <taxon>Entelegynae</taxon>
        <taxon>Araneoidea</taxon>
        <taxon>Araneidae</taxon>
        <taxon>Argiope</taxon>
    </lineage>
</organism>
<sequence length="494" mass="58978">MEFDINSLHLMSLQELAIRRLAVQLCNQPQMLAYAVKIDPDARYEKEHETTMYDLLKDLLTEVPLPPSMKHELFSLMKSVSREIIKWLELHECYLDPYNLNVCEMENLEHLCWTSLGSVDYRETALALIRHKKLGMTQRYKLACLYCLEEDIRELWRKMPEKSRKSYYDADPANLKQPDLVIIWTFILEGEVDNFLRYLAERGIFRPSMNHLAFECAATRGYRTAAQYFYEKLTFDEREDLLLNTAISVAGRRSNDYYFYMDERQQFGDVLCYLMSVMQPEQLRTLISRHPCETLKCVLDWPRQDAFIELAKSVFPGLSKPTYIRVLSYLSRNSSWGYNHSKIFQEFFMLSPSDLSYALQIYNDMLQDFFRSDDIETVKFLFRRMDDQEKDAHVLGSAGRSIYFELVKEGKWDLMKLYLEEVQMSRGDRRRIVKYFSRSRALRLEKEEFQRFKDFMNNTDFDIQEEESRGLETVRKCLMPLKSVYDKCKYFLFR</sequence>